<dbReference type="Gene3D" id="3.40.30.10">
    <property type="entry name" value="Glutaredoxin"/>
    <property type="match status" value="1"/>
</dbReference>
<evidence type="ECO:0000256" key="1">
    <source>
        <dbReference type="PROSITE-ProRule" id="PRU00339"/>
    </source>
</evidence>
<dbReference type="Proteomes" id="UP001162891">
    <property type="component" value="Chromosome"/>
</dbReference>
<dbReference type="PROSITE" id="PS50005">
    <property type="entry name" value="TPR"/>
    <property type="match status" value="1"/>
</dbReference>
<keyword evidence="2" id="KW-0732">Signal</keyword>
<accession>A0ABN6MNY2</accession>
<keyword evidence="1" id="KW-0802">TPR repeat</keyword>
<protein>
    <submittedName>
        <fullName evidence="3">Uncharacterized protein</fullName>
    </submittedName>
</protein>
<dbReference type="InterPro" id="IPR019734">
    <property type="entry name" value="TPR_rpt"/>
</dbReference>
<dbReference type="EMBL" id="AP025591">
    <property type="protein sequence ID" value="BDG02693.1"/>
    <property type="molecule type" value="Genomic_DNA"/>
</dbReference>
<feature type="repeat" description="TPR" evidence="1">
    <location>
        <begin position="229"/>
        <end position="262"/>
    </location>
</feature>
<name>A0ABN6MNY2_9BACT</name>
<dbReference type="RefSeq" id="WP_248360381.1">
    <property type="nucleotide sequence ID" value="NZ_AP025591.1"/>
</dbReference>
<evidence type="ECO:0000256" key="2">
    <source>
        <dbReference type="SAM" id="SignalP"/>
    </source>
</evidence>
<organism evidence="3 4">
    <name type="scientific">Anaeromyxobacter oryzae</name>
    <dbReference type="NCBI Taxonomy" id="2918170"/>
    <lineage>
        <taxon>Bacteria</taxon>
        <taxon>Pseudomonadati</taxon>
        <taxon>Myxococcota</taxon>
        <taxon>Myxococcia</taxon>
        <taxon>Myxococcales</taxon>
        <taxon>Cystobacterineae</taxon>
        <taxon>Anaeromyxobacteraceae</taxon>
        <taxon>Anaeromyxobacter</taxon>
    </lineage>
</organism>
<gene>
    <name evidence="3" type="ORF">AMOR_16890</name>
</gene>
<sequence>MTPARRRSATVSLLAILAVLPPAAHARAEPGTQVDNVELKTLAGGKEKLLSPKVKANIFVFFRPGQDRSVDALKQMAQCEKDLAGKSIHWAAVVSSSAPADEVKTLVAETGIQMPVLIDDGDVLYDRLGIRLHPVVGLVDGKFKLMALEPYRQIDYCDIIKTRIRMLLGEASQADLDKALNPEKSPLPGADPMKKAMRDVNMARRLYEIGQYEKAVKQAQRALEIAPVGQAYVVMGQAYAKLGKCADSARMLDTAAKLEPSNPNIAGARALCAGASK</sequence>
<dbReference type="Gene3D" id="1.25.40.10">
    <property type="entry name" value="Tetratricopeptide repeat domain"/>
    <property type="match status" value="1"/>
</dbReference>
<feature type="chain" id="PRO_5045429896" evidence="2">
    <location>
        <begin position="27"/>
        <end position="277"/>
    </location>
</feature>
<feature type="signal peptide" evidence="2">
    <location>
        <begin position="1"/>
        <end position="26"/>
    </location>
</feature>
<dbReference type="InterPro" id="IPR011990">
    <property type="entry name" value="TPR-like_helical_dom_sf"/>
</dbReference>
<keyword evidence="4" id="KW-1185">Reference proteome</keyword>
<dbReference type="SUPFAM" id="SSF48452">
    <property type="entry name" value="TPR-like"/>
    <property type="match status" value="1"/>
</dbReference>
<reference evidence="4" key="1">
    <citation type="journal article" date="2022" name="Int. J. Syst. Evol. Microbiol.">
        <title>Anaeromyxobacter oryzae sp. nov., Anaeromyxobacter diazotrophicus sp. nov. and Anaeromyxobacter paludicola sp. nov., isolated from paddy soils.</title>
        <authorList>
            <person name="Itoh H."/>
            <person name="Xu Z."/>
            <person name="Mise K."/>
            <person name="Masuda Y."/>
            <person name="Ushijima N."/>
            <person name="Hayakawa C."/>
            <person name="Shiratori Y."/>
            <person name="Senoo K."/>
        </authorList>
    </citation>
    <scope>NUCLEOTIDE SEQUENCE [LARGE SCALE GENOMIC DNA]</scope>
    <source>
        <strain evidence="4">Red232</strain>
    </source>
</reference>
<evidence type="ECO:0000313" key="4">
    <source>
        <dbReference type="Proteomes" id="UP001162891"/>
    </source>
</evidence>
<evidence type="ECO:0000313" key="3">
    <source>
        <dbReference type="EMBL" id="BDG02693.1"/>
    </source>
</evidence>
<proteinExistence type="predicted"/>